<dbReference type="KEGG" id="hat:RC74_01005"/>
<evidence type="ECO:0000313" key="1">
    <source>
        <dbReference type="EMBL" id="AML50046.1"/>
    </source>
</evidence>
<keyword evidence="2" id="KW-1185">Reference proteome</keyword>
<dbReference type="AlphaFoldDB" id="A0A126UWM1"/>
<evidence type="ECO:0000313" key="2">
    <source>
        <dbReference type="Proteomes" id="UP000070371"/>
    </source>
</evidence>
<dbReference type="RefSeq" id="WP_039004367.1">
    <property type="nucleotide sequence ID" value="NZ_CP014327.1"/>
</dbReference>
<dbReference type="PANTHER" id="PTHR43737">
    <property type="entry name" value="BLL7424 PROTEIN"/>
    <property type="match status" value="1"/>
</dbReference>
<name>A0A126UWM1_9RHOB</name>
<dbReference type="EMBL" id="CP014327">
    <property type="protein sequence ID" value="AML50046.1"/>
    <property type="molecule type" value="Genomic_DNA"/>
</dbReference>
<dbReference type="STRING" id="1579316.RC74_01005"/>
<organism evidence="1 2">
    <name type="scientific">Falsihalocynthiibacter arcticus</name>
    <dbReference type="NCBI Taxonomy" id="1579316"/>
    <lineage>
        <taxon>Bacteria</taxon>
        <taxon>Pseudomonadati</taxon>
        <taxon>Pseudomonadota</taxon>
        <taxon>Alphaproteobacteria</taxon>
        <taxon>Rhodobacterales</taxon>
        <taxon>Roseobacteraceae</taxon>
        <taxon>Falsihalocynthiibacter</taxon>
    </lineage>
</organism>
<dbReference type="PANTHER" id="PTHR43737:SF1">
    <property type="entry name" value="DUF1501 DOMAIN-CONTAINING PROTEIN"/>
    <property type="match status" value="1"/>
</dbReference>
<proteinExistence type="predicted"/>
<dbReference type="InterPro" id="IPR006311">
    <property type="entry name" value="TAT_signal"/>
</dbReference>
<accession>A0A126UWM1</accession>
<reference evidence="1 2" key="1">
    <citation type="submission" date="2016-02" db="EMBL/GenBank/DDBJ databases">
        <title>Complete genome sequence of Halocynthiibacter arcticus PAMC 20958t from arctic marine sediment.</title>
        <authorList>
            <person name="Lee Y.M."/>
            <person name="Baek K."/>
            <person name="Lee H.K."/>
            <person name="Shin S.C."/>
        </authorList>
    </citation>
    <scope>NUCLEOTIDE SEQUENCE [LARGE SCALE GENOMIC DNA]</scope>
    <source>
        <strain evidence="1">PAMC 20958</strain>
    </source>
</reference>
<dbReference type="PROSITE" id="PS51318">
    <property type="entry name" value="TAT"/>
    <property type="match status" value="1"/>
</dbReference>
<dbReference type="Pfam" id="PF07394">
    <property type="entry name" value="DUF1501"/>
    <property type="match status" value="1"/>
</dbReference>
<dbReference type="OrthoDB" id="9779968at2"/>
<protein>
    <submittedName>
        <fullName evidence="1">Twin-arginine translocation pathway signal</fullName>
    </submittedName>
</protein>
<dbReference type="InterPro" id="IPR010869">
    <property type="entry name" value="DUF1501"/>
</dbReference>
<dbReference type="Proteomes" id="UP000070371">
    <property type="component" value="Chromosome"/>
</dbReference>
<sequence length="406" mass="44720">MSAKDFTRRKFLVQSSFLGCSLAASPLITPISLASTASDHRLVVIILRGGLDGLDVVGPFENKEYSTLRPSLLPQPSSAIPLGGMFFMHPDLLALHPLWEAGELGFAHAVSTPYRDKRSHFDGQDILEAGMVNSDGQMFRDGWLNRLLQHMPKSHAQTAFTVGRYEMLLAKGEAEISNWAPDTRLDLTEQAKRLLEISYQNDPLFRNNLAEAIALTSPMAAISESLDPLEAMQMVAKEARDLSGYENIAAFAAARLLEETRIASFSINGWDTHRNQRSALKRALRNLSDVILRLKNDLGPIWEKTTIVAMTEFGRTARENGTKGTDHGTGGLSILVGGALKGKQVYGDWPGLREQDLYQGRDLNPTQDVRAYAAMAIRGMFGTNVETLEKHVFPGLDLSGATQIIR</sequence>
<gene>
    <name evidence="1" type="ORF">RC74_01005</name>
</gene>